<protein>
    <submittedName>
        <fullName evidence="2">Uncharacterized protein</fullName>
    </submittedName>
</protein>
<name>A0A8S5MPA6_9CAUD</name>
<reference evidence="2" key="1">
    <citation type="journal article" date="2021" name="Proc. Natl. Acad. Sci. U.S.A.">
        <title>A Catalog of Tens of Thousands of Viruses from Human Metagenomes Reveals Hidden Associations with Chronic Diseases.</title>
        <authorList>
            <person name="Tisza M.J."/>
            <person name="Buck C.B."/>
        </authorList>
    </citation>
    <scope>NUCLEOTIDE SEQUENCE</scope>
    <source>
        <strain evidence="2">CtoqT5</strain>
    </source>
</reference>
<dbReference type="EMBL" id="BK014952">
    <property type="protein sequence ID" value="DAD84145.1"/>
    <property type="molecule type" value="Genomic_DNA"/>
</dbReference>
<evidence type="ECO:0000256" key="1">
    <source>
        <dbReference type="SAM" id="Phobius"/>
    </source>
</evidence>
<organism evidence="2">
    <name type="scientific">Podoviridae sp. ctoqT5</name>
    <dbReference type="NCBI Taxonomy" id="2826577"/>
    <lineage>
        <taxon>Viruses</taxon>
        <taxon>Duplodnaviria</taxon>
        <taxon>Heunggongvirae</taxon>
        <taxon>Uroviricota</taxon>
        <taxon>Caudoviricetes</taxon>
    </lineage>
</organism>
<feature type="transmembrane region" description="Helical" evidence="1">
    <location>
        <begin position="6"/>
        <end position="29"/>
    </location>
</feature>
<accession>A0A8S5MPA6</accession>
<proteinExistence type="predicted"/>
<evidence type="ECO:0000313" key="2">
    <source>
        <dbReference type="EMBL" id="DAD84145.1"/>
    </source>
</evidence>
<keyword evidence="1" id="KW-0472">Membrane</keyword>
<keyword evidence="1" id="KW-0812">Transmembrane</keyword>
<keyword evidence="1" id="KW-1133">Transmembrane helix</keyword>
<sequence length="172" mass="19359">MVILNIYAIFFSVFPSFFDIFILPSVYLFKISSHTLLSNSGCVYDSRSEVRVLCIGGKRARVGAFTIHPDPHRVGWHPTICSVRGCAPVCVGECKPCLYCGTMLEFQRLQGFFVVRSTIPKNTILGIVTVCQYKVCRRVPVVFARRECIRGCLSSCHLPVFPSFLRVKKDSL</sequence>